<evidence type="ECO:0000313" key="3">
    <source>
        <dbReference type="Proteomes" id="UP000321820"/>
    </source>
</evidence>
<feature type="signal peptide" evidence="1">
    <location>
        <begin position="1"/>
        <end position="31"/>
    </location>
</feature>
<evidence type="ECO:0000256" key="1">
    <source>
        <dbReference type="SAM" id="SignalP"/>
    </source>
</evidence>
<dbReference type="EMBL" id="CP042806">
    <property type="protein sequence ID" value="QEE26935.1"/>
    <property type="molecule type" value="Genomic_DNA"/>
</dbReference>
<evidence type="ECO:0000313" key="2">
    <source>
        <dbReference type="EMBL" id="QEE26935.1"/>
    </source>
</evidence>
<sequence>MHSLHTPFSKPDTLRLALRLFLICVASGLPAAAQSDNVVRYGEPPIVKDLGALPPIFDRSQAFAISTRGLVTGSLIQTGHEESNHAFLDRDNRMIDLGTLPTGTFSDAYGVNDRAQVVGRALYVTPGLPLDRFFHAFLWEKGVMHDLGTLGQASSSIAYGINIRGQVVGQSTHAFLYEDGVMKDLGTLPGGDTSIAYAINDAGEIVGGSTLSDGSTHAFLYRHGVMQDLGALAGGRNSIARSINNSGQIVGSSTVADGTWHAFLYEDGHMVDLTTFPGGAGFSDATSINDRGQIVGPGLLFDDGKVVPINPSTSNSQVTFAFAAAINNSGEIAGVLLPAFHAAILDSNELTDDTH</sequence>
<gene>
    <name evidence="2" type="ORF">FTW19_02290</name>
</gene>
<organism evidence="2 3">
    <name type="scientific">Terriglobus albidus</name>
    <dbReference type="NCBI Taxonomy" id="1592106"/>
    <lineage>
        <taxon>Bacteria</taxon>
        <taxon>Pseudomonadati</taxon>
        <taxon>Acidobacteriota</taxon>
        <taxon>Terriglobia</taxon>
        <taxon>Terriglobales</taxon>
        <taxon>Acidobacteriaceae</taxon>
        <taxon>Terriglobus</taxon>
    </lineage>
</organism>
<dbReference type="NCBIfam" id="TIGR02913">
    <property type="entry name" value="HAF_rpt"/>
    <property type="match status" value="5"/>
</dbReference>
<feature type="chain" id="PRO_5023139715" evidence="1">
    <location>
        <begin position="32"/>
        <end position="355"/>
    </location>
</feature>
<dbReference type="InterPro" id="IPR014262">
    <property type="entry name" value="HAF_rpt"/>
</dbReference>
<dbReference type="OrthoDB" id="111204at2"/>
<dbReference type="AlphaFoldDB" id="A0A5B9E741"/>
<name>A0A5B9E741_9BACT</name>
<dbReference type="RefSeq" id="WP_147646131.1">
    <property type="nucleotide sequence ID" value="NZ_CP042806.1"/>
</dbReference>
<dbReference type="KEGG" id="talb:FTW19_02290"/>
<keyword evidence="1" id="KW-0732">Signal</keyword>
<keyword evidence="3" id="KW-1185">Reference proteome</keyword>
<protein>
    <submittedName>
        <fullName evidence="2">HAF repeat-containing protein</fullName>
    </submittedName>
</protein>
<reference evidence="2 3" key="1">
    <citation type="submission" date="2019-08" db="EMBL/GenBank/DDBJ databases">
        <title>Complete genome sequence of Terriglobus albidus strain ORNL.</title>
        <authorList>
            <person name="Podar M."/>
        </authorList>
    </citation>
    <scope>NUCLEOTIDE SEQUENCE [LARGE SCALE GENOMIC DNA]</scope>
    <source>
        <strain evidence="2 3">ORNL</strain>
    </source>
</reference>
<dbReference type="Proteomes" id="UP000321820">
    <property type="component" value="Chromosome"/>
</dbReference>
<proteinExistence type="predicted"/>
<accession>A0A5B9E741</accession>